<feature type="transmembrane region" description="Helical" evidence="1">
    <location>
        <begin position="7"/>
        <end position="34"/>
    </location>
</feature>
<name>K0NNE9_DESTT</name>
<protein>
    <submittedName>
        <fullName evidence="2">Uncharacterized protein</fullName>
    </submittedName>
</protein>
<organism evidence="2 3">
    <name type="scientific">Desulfobacula toluolica (strain DSM 7467 / Tol2)</name>
    <dbReference type="NCBI Taxonomy" id="651182"/>
    <lineage>
        <taxon>Bacteria</taxon>
        <taxon>Pseudomonadati</taxon>
        <taxon>Thermodesulfobacteriota</taxon>
        <taxon>Desulfobacteria</taxon>
        <taxon>Desulfobacterales</taxon>
        <taxon>Desulfobacteraceae</taxon>
        <taxon>Desulfobacula</taxon>
    </lineage>
</organism>
<dbReference type="AlphaFoldDB" id="K0NNE9"/>
<keyword evidence="3" id="KW-1185">Reference proteome</keyword>
<feature type="transmembrane region" description="Helical" evidence="1">
    <location>
        <begin position="158"/>
        <end position="179"/>
    </location>
</feature>
<evidence type="ECO:0000256" key="1">
    <source>
        <dbReference type="SAM" id="Phobius"/>
    </source>
</evidence>
<keyword evidence="1" id="KW-1133">Transmembrane helix</keyword>
<dbReference type="RefSeq" id="WP_014959350.1">
    <property type="nucleotide sequence ID" value="NC_018645.1"/>
</dbReference>
<evidence type="ECO:0000313" key="2">
    <source>
        <dbReference type="EMBL" id="CCK82170.1"/>
    </source>
</evidence>
<accession>K0NNE9</accession>
<sequence>MDNNAKIAWVTTFGATLCLLLISLNITSAIISHFEIQNESPLNKLTWAYFITLSVTILHILKWTKKRLNSQRYPHQTVLAFQYSMAWLFASYSVSIAWIISGLSLIAQSSLDYKPAWICAYIIGTVSLFLYSAWFGAKQYAKMDGDLQQFGRFVKDSVIVLIFMIIITLITGTSPSIWIPENLMQTTGNNILRNHLLLTFAITHLFHFAMLYTSNLKNQKV</sequence>
<proteinExistence type="predicted"/>
<feature type="transmembrane region" description="Helical" evidence="1">
    <location>
        <begin position="191"/>
        <end position="212"/>
    </location>
</feature>
<evidence type="ECO:0000313" key="3">
    <source>
        <dbReference type="Proteomes" id="UP000007347"/>
    </source>
</evidence>
<feature type="transmembrane region" description="Helical" evidence="1">
    <location>
        <begin position="115"/>
        <end position="137"/>
    </location>
</feature>
<dbReference type="Proteomes" id="UP000007347">
    <property type="component" value="Chromosome"/>
</dbReference>
<keyword evidence="1" id="KW-0812">Transmembrane</keyword>
<dbReference type="KEGG" id="dto:TOL2_C40150"/>
<feature type="transmembrane region" description="Helical" evidence="1">
    <location>
        <begin position="85"/>
        <end position="109"/>
    </location>
</feature>
<gene>
    <name evidence="2" type="ordered locus">TOL2_C40150</name>
</gene>
<keyword evidence="1" id="KW-0472">Membrane</keyword>
<dbReference type="HOGENOM" id="CLU_1248989_0_0_7"/>
<dbReference type="EMBL" id="FO203503">
    <property type="protein sequence ID" value="CCK82170.1"/>
    <property type="molecule type" value="Genomic_DNA"/>
</dbReference>
<dbReference type="STRING" id="651182.TOL2_C40150"/>
<feature type="transmembrane region" description="Helical" evidence="1">
    <location>
        <begin position="46"/>
        <end position="64"/>
    </location>
</feature>
<reference evidence="2 3" key="1">
    <citation type="journal article" date="2013" name="Environ. Microbiol.">
        <title>Complete genome, catabolic sub-proteomes and key-metabolites of Desulfobacula toluolica Tol2, a marine, aromatic compound-degrading, sulfate-reducing bacterium.</title>
        <authorList>
            <person name="Wohlbrand L."/>
            <person name="Jacob J.H."/>
            <person name="Kube M."/>
            <person name="Mussmann M."/>
            <person name="Jarling R."/>
            <person name="Beck A."/>
            <person name="Amann R."/>
            <person name="Wilkes H."/>
            <person name="Reinhardt R."/>
            <person name="Rabus R."/>
        </authorList>
    </citation>
    <scope>NUCLEOTIDE SEQUENCE [LARGE SCALE GENOMIC DNA]</scope>
    <source>
        <strain evidence="3">DSM 7467 / Tol2</strain>
    </source>
</reference>